<name>A0A9E9LYW9_9BURK</name>
<dbReference type="Proteomes" id="UP001156215">
    <property type="component" value="Chromosome"/>
</dbReference>
<dbReference type="AlphaFoldDB" id="A0A9E9LYW9"/>
<dbReference type="KEGG" id="ovb:NB640_12800"/>
<accession>A0A9E9LYW9</accession>
<evidence type="ECO:0000313" key="2">
    <source>
        <dbReference type="EMBL" id="WAW10074.1"/>
    </source>
</evidence>
<organism evidence="2 3">
    <name type="scientific">Oxalobacter vibrioformis</name>
    <dbReference type="NCBI Taxonomy" id="933080"/>
    <lineage>
        <taxon>Bacteria</taxon>
        <taxon>Pseudomonadati</taxon>
        <taxon>Pseudomonadota</taxon>
        <taxon>Betaproteobacteria</taxon>
        <taxon>Burkholderiales</taxon>
        <taxon>Oxalobacteraceae</taxon>
        <taxon>Oxalobacter</taxon>
    </lineage>
</organism>
<proteinExistence type="predicted"/>
<evidence type="ECO:0000313" key="1">
    <source>
        <dbReference type="EMBL" id="WAW09746.1"/>
    </source>
</evidence>
<sequence length="179" mass="20832">MKLEDFSIGTEFMTSTGQTWRCTDVGSRTILAIEIDPDRDPSWYVGPPYIVEEQPFDEKAIRDCHQNVDDAIRESYETHKKSHHPGFSTEVMDVFSRHYGQPRRLDYPNRRLLRLNKVTMDGAVIMAYSVEKEGEQWIMLTYNIFTREFSKMRESDFVRLRTAAESDLVAAKQKGSIIL</sequence>
<dbReference type="EMBL" id="CP098242">
    <property type="protein sequence ID" value="WAW09746.1"/>
    <property type="molecule type" value="Genomic_DNA"/>
</dbReference>
<dbReference type="RefSeq" id="WP_269308750.1">
    <property type="nucleotide sequence ID" value="NZ_CP098242.1"/>
</dbReference>
<protein>
    <submittedName>
        <fullName evidence="2">Uncharacterized protein</fullName>
    </submittedName>
</protein>
<dbReference type="KEGG" id="ovb:NB640_11035"/>
<evidence type="ECO:0000313" key="3">
    <source>
        <dbReference type="Proteomes" id="UP001156215"/>
    </source>
</evidence>
<gene>
    <name evidence="1" type="ORF">NB640_11035</name>
    <name evidence="2" type="ORF">NB640_12800</name>
</gene>
<dbReference type="EMBL" id="CP098242">
    <property type="protein sequence ID" value="WAW10074.1"/>
    <property type="molecule type" value="Genomic_DNA"/>
</dbReference>
<keyword evidence="3" id="KW-1185">Reference proteome</keyword>
<reference evidence="2" key="1">
    <citation type="journal article" date="2022" name="Front. Microbiol.">
        <title>New perspectives on an old grouping: The genomic and phenotypic variability of Oxalobacter formigenes and the implications for calcium oxalate stone prevention.</title>
        <authorList>
            <person name="Chmiel J.A."/>
            <person name="Carr C."/>
            <person name="Stuivenberg G.A."/>
            <person name="Venema R."/>
            <person name="Chanyi R.M."/>
            <person name="Al K.F."/>
            <person name="Giguere D."/>
            <person name="Say H."/>
            <person name="Akouris P.P."/>
            <person name="Dominguez Romero S.A."/>
            <person name="Kwong A."/>
            <person name="Tai V."/>
            <person name="Koval S.F."/>
            <person name="Razvi H."/>
            <person name="Bjazevic J."/>
            <person name="Burton J.P."/>
        </authorList>
    </citation>
    <scope>NUCLEOTIDE SEQUENCE</scope>
    <source>
        <strain evidence="2">WoOx3</strain>
    </source>
</reference>